<dbReference type="GeneID" id="27358645"/>
<reference evidence="4 5" key="1">
    <citation type="submission" date="2015-01" db="EMBL/GenBank/DDBJ databases">
        <title>The Genome Sequence of Exophiala oligosperma CBS72588.</title>
        <authorList>
            <consortium name="The Broad Institute Genomics Platform"/>
            <person name="Cuomo C."/>
            <person name="de Hoog S."/>
            <person name="Gorbushina A."/>
            <person name="Stielow B."/>
            <person name="Teixiera M."/>
            <person name="Abouelleil A."/>
            <person name="Chapman S.B."/>
            <person name="Priest M."/>
            <person name="Young S.K."/>
            <person name="Wortman J."/>
            <person name="Nusbaum C."/>
            <person name="Birren B."/>
        </authorList>
    </citation>
    <scope>NUCLEOTIDE SEQUENCE [LARGE SCALE GENOMIC DNA]</scope>
    <source>
        <strain evidence="4 5">CBS 72588</strain>
    </source>
</reference>
<dbReference type="EMBL" id="KN847337">
    <property type="protein sequence ID" value="KIW40972.1"/>
    <property type="molecule type" value="Genomic_DNA"/>
</dbReference>
<name>A0A0D2BU50_9EURO</name>
<dbReference type="InterPro" id="IPR053001">
    <property type="entry name" value="MNNG_permease-like"/>
</dbReference>
<dbReference type="GO" id="GO:0016020">
    <property type="term" value="C:membrane"/>
    <property type="evidence" value="ECO:0007669"/>
    <property type="project" value="TreeGrafter"/>
</dbReference>
<keyword evidence="2" id="KW-0472">Membrane</keyword>
<evidence type="ECO:0000313" key="4">
    <source>
        <dbReference type="EMBL" id="KIW40972.1"/>
    </source>
</evidence>
<gene>
    <name evidence="4" type="ORF">PV06_06571</name>
</gene>
<feature type="compositionally biased region" description="Basic and acidic residues" evidence="1">
    <location>
        <begin position="1"/>
        <end position="11"/>
    </location>
</feature>
<dbReference type="RefSeq" id="XP_016261188.1">
    <property type="nucleotide sequence ID" value="XM_016407708.1"/>
</dbReference>
<keyword evidence="2" id="KW-1133">Transmembrane helix</keyword>
<dbReference type="OrthoDB" id="2140105at2759"/>
<proteinExistence type="predicted"/>
<protein>
    <recommendedName>
        <fullName evidence="3">DUF3533 domain-containing protein</fullName>
    </recommendedName>
</protein>
<feature type="transmembrane region" description="Helical" evidence="2">
    <location>
        <begin position="369"/>
        <end position="391"/>
    </location>
</feature>
<keyword evidence="5" id="KW-1185">Reference proteome</keyword>
<feature type="region of interest" description="Disordered" evidence="1">
    <location>
        <begin position="1"/>
        <end position="52"/>
    </location>
</feature>
<accession>A0A0D2BU50</accession>
<feature type="transmembrane region" description="Helical" evidence="2">
    <location>
        <begin position="456"/>
        <end position="481"/>
    </location>
</feature>
<dbReference type="AlphaFoldDB" id="A0A0D2BU50"/>
<evidence type="ECO:0000256" key="2">
    <source>
        <dbReference type="SAM" id="Phobius"/>
    </source>
</evidence>
<feature type="transmembrane region" description="Helical" evidence="2">
    <location>
        <begin position="321"/>
        <end position="349"/>
    </location>
</feature>
<dbReference type="VEuPathDB" id="FungiDB:PV06_06571"/>
<evidence type="ECO:0000313" key="5">
    <source>
        <dbReference type="Proteomes" id="UP000053342"/>
    </source>
</evidence>
<feature type="compositionally biased region" description="Basic and acidic residues" evidence="1">
    <location>
        <begin position="31"/>
        <end position="43"/>
    </location>
</feature>
<evidence type="ECO:0000259" key="3">
    <source>
        <dbReference type="Pfam" id="PF12051"/>
    </source>
</evidence>
<keyword evidence="2" id="KW-0812">Transmembrane</keyword>
<feature type="transmembrane region" description="Helical" evidence="2">
    <location>
        <begin position="73"/>
        <end position="94"/>
    </location>
</feature>
<dbReference type="Proteomes" id="UP000053342">
    <property type="component" value="Unassembled WGS sequence"/>
</dbReference>
<dbReference type="InterPro" id="IPR022703">
    <property type="entry name" value="DUF3533"/>
</dbReference>
<feature type="transmembrane region" description="Helical" evidence="2">
    <location>
        <begin position="403"/>
        <end position="423"/>
    </location>
</feature>
<dbReference type="HOGENOM" id="CLU_020178_1_0_1"/>
<dbReference type="PANTHER" id="PTHR34814">
    <property type="entry name" value="NITROSOGUANIDINE RESISTANCE PROTEIN SNG1"/>
    <property type="match status" value="1"/>
</dbReference>
<feature type="domain" description="DUF3533" evidence="3">
    <location>
        <begin position="77"/>
        <end position="472"/>
    </location>
</feature>
<dbReference type="Pfam" id="PF12051">
    <property type="entry name" value="DUF3533"/>
    <property type="match status" value="1"/>
</dbReference>
<dbReference type="STRING" id="215243.A0A0D2BU50"/>
<organism evidence="4 5">
    <name type="scientific">Exophiala oligosperma</name>
    <dbReference type="NCBI Taxonomy" id="215243"/>
    <lineage>
        <taxon>Eukaryota</taxon>
        <taxon>Fungi</taxon>
        <taxon>Dikarya</taxon>
        <taxon>Ascomycota</taxon>
        <taxon>Pezizomycotina</taxon>
        <taxon>Eurotiomycetes</taxon>
        <taxon>Chaetothyriomycetidae</taxon>
        <taxon>Chaetothyriales</taxon>
        <taxon>Herpotrichiellaceae</taxon>
        <taxon>Exophiala</taxon>
    </lineage>
</organism>
<dbReference type="PANTHER" id="PTHR34814:SF1">
    <property type="entry name" value="NITROSOGUANIDINE RESISTANCE PROTEIN SNG1"/>
    <property type="match status" value="1"/>
</dbReference>
<evidence type="ECO:0000256" key="1">
    <source>
        <dbReference type="SAM" id="MobiDB-lite"/>
    </source>
</evidence>
<feature type="transmembrane region" description="Helical" evidence="2">
    <location>
        <begin position="286"/>
        <end position="309"/>
    </location>
</feature>
<sequence length="504" mass="56769">MADNELRRSSDRTLLNAPACGGFDGQSPPYEQKETDRRQHNDEEQCTPGNHPLPVGLLHPSLRPVWKQVTKKWLCTIIIIMCFILSVLSLYWAVLFHAGKNLTAITVAVVDFDSAIAPYESTTPLVGPFIERLARTQTFRNGSLGYIIQPPSQYNNDPLAVRQAVYEEHIWAAIIVNANATSLLQQAVAVGNESYDPLGAGHIIVNSARDQNTYSDYIMPVLSQFRISATSIFAEQWIPSVLSNSSLSSATYSRCPQALNPAVGFSTVDLRPFYPYQITPTITIGLIYLIIMALFSFSFFLPVYAEFLISRGHPPIHFWQLILIRLFATTCAYFFMSLCYSLVSLAFQIPFSDTSPHVSTETAINHNAYGKGTFVVYWMLNWVGMYALGLASENVTMVVGQPWTAFWLIFWVISNVATSIYTISLAPSFFRFGYAWPLYHIVKATRTLLFDTHSHIGLNFGVLFAWCAVNTILYPFCCVFMRWKSDKKLARKVPQKTIKYLIDG</sequence>